<gene>
    <name evidence="2" type="ORF">HHL25_10520</name>
</gene>
<evidence type="ECO:0000313" key="2">
    <source>
        <dbReference type="EMBL" id="NML74556.1"/>
    </source>
</evidence>
<dbReference type="RefSeq" id="WP_169589713.1">
    <property type="nucleotide sequence ID" value="NZ_JABBGK010000002.1"/>
</dbReference>
<name>A0A7Y0AW65_9HYPH</name>
<feature type="chain" id="PRO_5031012088" evidence="1">
    <location>
        <begin position="26"/>
        <end position="84"/>
    </location>
</feature>
<dbReference type="AlphaFoldDB" id="A0A7Y0AW65"/>
<protein>
    <submittedName>
        <fullName evidence="2">Uncharacterized protein</fullName>
    </submittedName>
</protein>
<dbReference type="EMBL" id="JABBGK010000002">
    <property type="protein sequence ID" value="NML74556.1"/>
    <property type="molecule type" value="Genomic_DNA"/>
</dbReference>
<keyword evidence="3" id="KW-1185">Reference proteome</keyword>
<dbReference type="Proteomes" id="UP000541470">
    <property type="component" value="Unassembled WGS sequence"/>
</dbReference>
<sequence length="84" mass="9104">MSRRVSAHALAFSALFLSLTHPAAADGAPVTMQSMRDFLKKKPGCLEFTDQCSICRRDGETVTCSTPSIACIKKDYACTKTDAE</sequence>
<feature type="signal peptide" evidence="1">
    <location>
        <begin position="1"/>
        <end position="25"/>
    </location>
</feature>
<organism evidence="2 3">
    <name type="scientific">Rhizobium terricola</name>
    <dbReference type="NCBI Taxonomy" id="2728849"/>
    <lineage>
        <taxon>Bacteria</taxon>
        <taxon>Pseudomonadati</taxon>
        <taxon>Pseudomonadota</taxon>
        <taxon>Alphaproteobacteria</taxon>
        <taxon>Hyphomicrobiales</taxon>
        <taxon>Rhizobiaceae</taxon>
        <taxon>Rhizobium/Agrobacterium group</taxon>
        <taxon>Rhizobium</taxon>
    </lineage>
</organism>
<keyword evidence="1" id="KW-0732">Signal</keyword>
<accession>A0A7Y0AW65</accession>
<reference evidence="2 3" key="1">
    <citation type="submission" date="2020-04" db="EMBL/GenBank/DDBJ databases">
        <title>Rhizobium sp. S-51 isolated from soil.</title>
        <authorList>
            <person name="Dahal R.H."/>
        </authorList>
    </citation>
    <scope>NUCLEOTIDE SEQUENCE [LARGE SCALE GENOMIC DNA]</scope>
    <source>
        <strain evidence="2 3">S-51</strain>
    </source>
</reference>
<evidence type="ECO:0000313" key="3">
    <source>
        <dbReference type="Proteomes" id="UP000541470"/>
    </source>
</evidence>
<evidence type="ECO:0000256" key="1">
    <source>
        <dbReference type="SAM" id="SignalP"/>
    </source>
</evidence>
<comment type="caution">
    <text evidence="2">The sequence shown here is derived from an EMBL/GenBank/DDBJ whole genome shotgun (WGS) entry which is preliminary data.</text>
</comment>
<proteinExistence type="predicted"/>